<name>A0AAV4CCZ8_9GAST</name>
<evidence type="ECO:0000313" key="1">
    <source>
        <dbReference type="EMBL" id="GFO30621.1"/>
    </source>
</evidence>
<proteinExistence type="predicted"/>
<keyword evidence="2" id="KW-1185">Reference proteome</keyword>
<evidence type="ECO:0000313" key="2">
    <source>
        <dbReference type="Proteomes" id="UP000735302"/>
    </source>
</evidence>
<sequence>MTKGRNIRVEVCSRARAGAQYRPLDASEPYKTRIDSVAAGKKIKLVKIQSDILVMVQQELRFQTDVAANLGNISRLSDQDKQRKGPGLHTRIKAKVSPTEATYAHTMYASMCSWSGLTNGARAVGSQALNEVLRPGVECSGKG</sequence>
<comment type="caution">
    <text evidence="1">The sequence shown here is derived from an EMBL/GenBank/DDBJ whole genome shotgun (WGS) entry which is preliminary data.</text>
</comment>
<dbReference type="EMBL" id="BLXT01006250">
    <property type="protein sequence ID" value="GFO30621.1"/>
    <property type="molecule type" value="Genomic_DNA"/>
</dbReference>
<organism evidence="1 2">
    <name type="scientific">Plakobranchus ocellatus</name>
    <dbReference type="NCBI Taxonomy" id="259542"/>
    <lineage>
        <taxon>Eukaryota</taxon>
        <taxon>Metazoa</taxon>
        <taxon>Spiralia</taxon>
        <taxon>Lophotrochozoa</taxon>
        <taxon>Mollusca</taxon>
        <taxon>Gastropoda</taxon>
        <taxon>Heterobranchia</taxon>
        <taxon>Euthyneura</taxon>
        <taxon>Panpulmonata</taxon>
        <taxon>Sacoglossa</taxon>
        <taxon>Placobranchoidea</taxon>
        <taxon>Plakobranchidae</taxon>
        <taxon>Plakobranchus</taxon>
    </lineage>
</organism>
<gene>
    <name evidence="1" type="ORF">PoB_005712600</name>
</gene>
<accession>A0AAV4CCZ8</accession>
<protein>
    <submittedName>
        <fullName evidence="1">Uncharacterized protein</fullName>
    </submittedName>
</protein>
<dbReference type="AlphaFoldDB" id="A0AAV4CCZ8"/>
<dbReference type="Proteomes" id="UP000735302">
    <property type="component" value="Unassembled WGS sequence"/>
</dbReference>
<reference evidence="1 2" key="1">
    <citation type="journal article" date="2021" name="Elife">
        <title>Chloroplast acquisition without the gene transfer in kleptoplastic sea slugs, Plakobranchus ocellatus.</title>
        <authorList>
            <person name="Maeda T."/>
            <person name="Takahashi S."/>
            <person name="Yoshida T."/>
            <person name="Shimamura S."/>
            <person name="Takaki Y."/>
            <person name="Nagai Y."/>
            <person name="Toyoda A."/>
            <person name="Suzuki Y."/>
            <person name="Arimoto A."/>
            <person name="Ishii H."/>
            <person name="Satoh N."/>
            <person name="Nishiyama T."/>
            <person name="Hasebe M."/>
            <person name="Maruyama T."/>
            <person name="Minagawa J."/>
            <person name="Obokata J."/>
            <person name="Shigenobu S."/>
        </authorList>
    </citation>
    <scope>NUCLEOTIDE SEQUENCE [LARGE SCALE GENOMIC DNA]</scope>
</reference>